<evidence type="ECO:0000256" key="2">
    <source>
        <dbReference type="ARBA" id="ARBA00022692"/>
    </source>
</evidence>
<protein>
    <recommendedName>
        <fullName evidence="6">Integral membrane bound transporter domain-containing protein</fullName>
    </recommendedName>
</protein>
<keyword evidence="2 5" id="KW-0812">Transmembrane</keyword>
<comment type="subcellular location">
    <subcellularLocation>
        <location evidence="1">Membrane</location>
        <topology evidence="1">Multi-pass membrane protein</topology>
    </subcellularLocation>
</comment>
<keyword evidence="8" id="KW-1185">Reference proteome</keyword>
<feature type="transmembrane region" description="Helical" evidence="5">
    <location>
        <begin position="104"/>
        <end position="122"/>
    </location>
</feature>
<evidence type="ECO:0000313" key="7">
    <source>
        <dbReference type="EMBL" id="RAV32061.1"/>
    </source>
</evidence>
<feature type="transmembrane region" description="Helical" evidence="5">
    <location>
        <begin position="56"/>
        <end position="74"/>
    </location>
</feature>
<reference evidence="7 8" key="1">
    <citation type="journal article" date="2018" name="Syst. Appl. Microbiol.">
        <title>Corynebacterium heidelbergense sp. nov., isolated from the preen glands of Egyptian geese (Alopochen aegyptiacus).</title>
        <authorList>
            <person name="Braun M.S."/>
            <person name="Wang E."/>
            <person name="Zimmermann S."/>
            <person name="Wink M."/>
        </authorList>
    </citation>
    <scope>NUCLEOTIDE SEQUENCE [LARGE SCALE GENOMIC DNA]</scope>
    <source>
        <strain evidence="7 8">647</strain>
    </source>
</reference>
<name>A0A364V613_9CORY</name>
<comment type="caution">
    <text evidence="7">The sequence shown here is derived from an EMBL/GenBank/DDBJ whole genome shotgun (WGS) entry which is preliminary data.</text>
</comment>
<evidence type="ECO:0000256" key="4">
    <source>
        <dbReference type="ARBA" id="ARBA00023136"/>
    </source>
</evidence>
<evidence type="ECO:0000259" key="6">
    <source>
        <dbReference type="Pfam" id="PF13515"/>
    </source>
</evidence>
<gene>
    <name evidence="7" type="ORF">DLJ54_05040</name>
</gene>
<dbReference type="EMBL" id="QHCV01000040">
    <property type="protein sequence ID" value="RAV32061.1"/>
    <property type="molecule type" value="Genomic_DNA"/>
</dbReference>
<dbReference type="AlphaFoldDB" id="A0A364V613"/>
<evidence type="ECO:0000256" key="1">
    <source>
        <dbReference type="ARBA" id="ARBA00004141"/>
    </source>
</evidence>
<keyword evidence="4 5" id="KW-0472">Membrane</keyword>
<evidence type="ECO:0000256" key="5">
    <source>
        <dbReference type="SAM" id="Phobius"/>
    </source>
</evidence>
<dbReference type="Pfam" id="PF13515">
    <property type="entry name" value="FUSC_2"/>
    <property type="match status" value="1"/>
</dbReference>
<feature type="domain" description="Integral membrane bound transporter" evidence="6">
    <location>
        <begin position="47"/>
        <end position="167"/>
    </location>
</feature>
<evidence type="ECO:0000313" key="8">
    <source>
        <dbReference type="Proteomes" id="UP000251577"/>
    </source>
</evidence>
<sequence>MVSMQRPGVRAAAASLRRIAPIRGLVRVRETLVFALQCAIAAGLAFWVAVNIFGHTQAFFAPIAAVLSLGVNGGKRARRSFELVLGATVGVAIGDSLISVIGGGYWQVSLVVFAAILAGTFVDRAGMVAIQAASTSVLIATILPPGSSGAFNRAIDALIGGVIGLIVLAVVPNSPLRAARREISALISKASLVLDDVATGMEQGDGRAIAIALQEARGTQTSVNAMLDQAQGGSEMVSISPMYWTARRHSKSMTRILVPVDNVMRNARVLARRAEILVEDEVAVRPELIVLIRDISNELGHLGALYAIGGTRGTRAEAVEIPEIVRNFQRIGANASLALADGTGLSGTVVLAQCRSIIVDALQVCGYSRASAMACLVPTVDRPWIPPEVMG</sequence>
<accession>A0A364V613</accession>
<proteinExistence type="predicted"/>
<feature type="transmembrane region" description="Helical" evidence="5">
    <location>
        <begin position="32"/>
        <end position="50"/>
    </location>
</feature>
<dbReference type="Proteomes" id="UP000251577">
    <property type="component" value="Unassembled WGS sequence"/>
</dbReference>
<keyword evidence="3 5" id="KW-1133">Transmembrane helix</keyword>
<feature type="transmembrane region" description="Helical" evidence="5">
    <location>
        <begin position="127"/>
        <end position="144"/>
    </location>
</feature>
<feature type="transmembrane region" description="Helical" evidence="5">
    <location>
        <begin position="150"/>
        <end position="171"/>
    </location>
</feature>
<dbReference type="GO" id="GO:0016020">
    <property type="term" value="C:membrane"/>
    <property type="evidence" value="ECO:0007669"/>
    <property type="project" value="UniProtKB-SubCell"/>
</dbReference>
<dbReference type="InterPro" id="IPR049453">
    <property type="entry name" value="Memb_transporter_dom"/>
</dbReference>
<organism evidence="7 8">
    <name type="scientific">Corynebacterium heidelbergense</name>
    <dbReference type="NCBI Taxonomy" id="2055947"/>
    <lineage>
        <taxon>Bacteria</taxon>
        <taxon>Bacillati</taxon>
        <taxon>Actinomycetota</taxon>
        <taxon>Actinomycetes</taxon>
        <taxon>Mycobacteriales</taxon>
        <taxon>Corynebacteriaceae</taxon>
        <taxon>Corynebacterium</taxon>
    </lineage>
</organism>
<evidence type="ECO:0000256" key="3">
    <source>
        <dbReference type="ARBA" id="ARBA00022989"/>
    </source>
</evidence>